<feature type="domain" description="NAD-dependent epimerase/dehydratase" evidence="1">
    <location>
        <begin position="4"/>
        <end position="175"/>
    </location>
</feature>
<dbReference type="OrthoDB" id="9801056at2"/>
<dbReference type="SUPFAM" id="SSF51735">
    <property type="entry name" value="NAD(P)-binding Rossmann-fold domains"/>
    <property type="match status" value="1"/>
</dbReference>
<proteinExistence type="predicted"/>
<reference evidence="3" key="1">
    <citation type="submission" date="2010-05" db="EMBL/GenBank/DDBJ databases">
        <title>Complete sequence of Methylotenera sp. 301.</title>
        <authorList>
            <person name="Lucas S."/>
            <person name="Copeland A."/>
            <person name="Lapidus A."/>
            <person name="Cheng J.-F."/>
            <person name="Bruce D."/>
            <person name="Goodwin L."/>
            <person name="Pitluck S."/>
            <person name="Clum A."/>
            <person name="Land M."/>
            <person name="Hauser L."/>
            <person name="Kyrpides N."/>
            <person name="Ivanova N."/>
            <person name="Chistoservova L."/>
            <person name="Kalyuzhnaya M."/>
            <person name="Woyke T."/>
        </authorList>
    </citation>
    <scope>NUCLEOTIDE SEQUENCE [LARGE SCALE GENOMIC DNA]</scope>
    <source>
        <strain evidence="3">301</strain>
    </source>
</reference>
<dbReference type="InterPro" id="IPR050177">
    <property type="entry name" value="Lipid_A_modif_metabolic_enz"/>
</dbReference>
<dbReference type="Proteomes" id="UP000000383">
    <property type="component" value="Chromosome"/>
</dbReference>
<dbReference type="Gene3D" id="3.40.50.720">
    <property type="entry name" value="NAD(P)-binding Rossmann-like Domain"/>
    <property type="match status" value="1"/>
</dbReference>
<dbReference type="AlphaFoldDB" id="D7DLF5"/>
<reference evidence="2 3" key="2">
    <citation type="journal article" date="2011" name="J. Bacteriol.">
        <title>Genomes of three methylotrophs from a single niche uncover genetic and metabolic divergence of Methylophilaceae.</title>
        <authorList>
            <person name="Lapidus A."/>
            <person name="Clum A."/>
            <person name="Labutti K."/>
            <person name="Kaluzhnaya M.G."/>
            <person name="Lim S."/>
            <person name="Beck D.A."/>
            <person name="Glavina Del Rio T."/>
            <person name="Nolan M."/>
            <person name="Mavromatis K."/>
            <person name="Huntemann M."/>
            <person name="Lucas S."/>
            <person name="Lidstrom M.E."/>
            <person name="Ivanova N."/>
            <person name="Chistoserdova L."/>
        </authorList>
    </citation>
    <scope>NUCLEOTIDE SEQUENCE [LARGE SCALE GENOMIC DNA]</scope>
    <source>
        <strain evidence="2 3">301</strain>
    </source>
</reference>
<dbReference type="InterPro" id="IPR001509">
    <property type="entry name" value="Epimerase_deHydtase"/>
</dbReference>
<dbReference type="Pfam" id="PF01370">
    <property type="entry name" value="Epimerase"/>
    <property type="match status" value="1"/>
</dbReference>
<protein>
    <submittedName>
        <fullName evidence="2">NAD-dependent epimerase/dehydratase</fullName>
    </submittedName>
</protein>
<dbReference type="STRING" id="666681.M301_2261"/>
<evidence type="ECO:0000313" key="2">
    <source>
        <dbReference type="EMBL" id="ADI30626.1"/>
    </source>
</evidence>
<gene>
    <name evidence="2" type="ordered locus">M301_2261</name>
</gene>
<sequence>MKLLITGANGFIGKSLVAEALLHSYQVVALVRKQAPLEWVDLKNLEVIICDLDEDEIPDLSTFSIDCVVHLAASMNPKSIDASNDVLLGTKKLIAEMQRSGIKKLIGMSSISVLDYESTKALTVINEETNISRNYQKMGQYSVLKTQQEDIYRAFGANGVNQCVIFRPGLVYDRNTLNAAHAGIIKSKFQLLVNHQGKVPLVNLESVLSAILKSASLEVSKVETVHLLDDDLPSQMEYLSALRNRKSIKTGGIVLAWWLLSPLIKIIFPVANMLNKTRVLPDLFFPHAFASRMKPFFFSNTKAKQLLNWQPKSFQ</sequence>
<keyword evidence="3" id="KW-1185">Reference proteome</keyword>
<dbReference type="RefSeq" id="WP_013148934.1">
    <property type="nucleotide sequence ID" value="NC_014207.1"/>
</dbReference>
<name>D7DLF5_METV0</name>
<evidence type="ECO:0000313" key="3">
    <source>
        <dbReference type="Proteomes" id="UP000000383"/>
    </source>
</evidence>
<organism evidence="2 3">
    <name type="scientific">Methylotenera versatilis (strain 301)</name>
    <dbReference type="NCBI Taxonomy" id="666681"/>
    <lineage>
        <taxon>Bacteria</taxon>
        <taxon>Pseudomonadati</taxon>
        <taxon>Pseudomonadota</taxon>
        <taxon>Betaproteobacteria</taxon>
        <taxon>Nitrosomonadales</taxon>
        <taxon>Methylophilaceae</taxon>
        <taxon>Methylotenera</taxon>
    </lineage>
</organism>
<dbReference type="eggNOG" id="COG0451">
    <property type="taxonomic scope" value="Bacteria"/>
</dbReference>
<dbReference type="InterPro" id="IPR036291">
    <property type="entry name" value="NAD(P)-bd_dom_sf"/>
</dbReference>
<dbReference type="PANTHER" id="PTHR43245">
    <property type="entry name" value="BIFUNCTIONAL POLYMYXIN RESISTANCE PROTEIN ARNA"/>
    <property type="match status" value="1"/>
</dbReference>
<evidence type="ECO:0000259" key="1">
    <source>
        <dbReference type="Pfam" id="PF01370"/>
    </source>
</evidence>
<dbReference type="KEGG" id="meh:M301_2261"/>
<dbReference type="EMBL" id="CP002056">
    <property type="protein sequence ID" value="ADI30626.1"/>
    <property type="molecule type" value="Genomic_DNA"/>
</dbReference>
<dbReference type="HOGENOM" id="CLU_007383_6_1_4"/>
<accession>D7DLF5</accession>